<dbReference type="Gene3D" id="2.60.60.30">
    <property type="entry name" value="sav2460 like domains"/>
    <property type="match status" value="1"/>
</dbReference>
<proteinExistence type="predicted"/>
<dbReference type="InterPro" id="IPR051324">
    <property type="entry name" value="Stress/Tellurium_Resist"/>
</dbReference>
<dbReference type="AlphaFoldDB" id="A0A2W5MYS9"/>
<dbReference type="PANTHER" id="PTHR32097:SF17">
    <property type="entry name" value="CAMP-BINDING PROTEIN 1-RELATED"/>
    <property type="match status" value="1"/>
</dbReference>
<feature type="domain" description="TerD" evidence="2">
    <location>
        <begin position="17"/>
        <end position="166"/>
    </location>
</feature>
<organism evidence="3 4">
    <name type="scientific">Micavibrio aeruginosavorus</name>
    <dbReference type="NCBI Taxonomy" id="349221"/>
    <lineage>
        <taxon>Bacteria</taxon>
        <taxon>Pseudomonadati</taxon>
        <taxon>Bdellovibrionota</taxon>
        <taxon>Bdellovibrionia</taxon>
        <taxon>Bdellovibrionales</taxon>
        <taxon>Pseudobdellovibrionaceae</taxon>
        <taxon>Micavibrio</taxon>
    </lineage>
</organism>
<dbReference type="GO" id="GO:0046690">
    <property type="term" value="P:response to tellurium ion"/>
    <property type="evidence" value="ECO:0007669"/>
    <property type="project" value="UniProtKB-KW"/>
</dbReference>
<name>A0A2W5MYS9_9BACT</name>
<evidence type="ECO:0000256" key="1">
    <source>
        <dbReference type="ARBA" id="ARBA00022686"/>
    </source>
</evidence>
<dbReference type="EMBL" id="QFQB01000054">
    <property type="protein sequence ID" value="PZQ45309.1"/>
    <property type="molecule type" value="Genomic_DNA"/>
</dbReference>
<evidence type="ECO:0000313" key="4">
    <source>
        <dbReference type="Proteomes" id="UP000249417"/>
    </source>
</evidence>
<dbReference type="Pfam" id="PF02342">
    <property type="entry name" value="TerD"/>
    <property type="match status" value="1"/>
</dbReference>
<comment type="caution">
    <text evidence="3">The sequence shown here is derived from an EMBL/GenBank/DDBJ whole genome shotgun (WGS) entry which is preliminary data.</text>
</comment>
<keyword evidence="1" id="KW-0778">Tellurium resistance</keyword>
<dbReference type="Proteomes" id="UP000249417">
    <property type="component" value="Unassembled WGS sequence"/>
</dbReference>
<sequence>MAKFAPPLLFTVKARHRIVAAISWDDRIGKKETFIEKMTGGADQHDLDISCFVYDFAGDYIDFVGPMAQDSMDQSGAIYHSGDDATGEGGGDDEFISCELAGVGDDVQTIVFVTEIRSGHVFGDVDAPSFRLADGMTDKNLLELEMAGGKDKEACIMAKIFRNSGSPTGWSVETIDAYPDLSEVADWGTYLQRYL</sequence>
<dbReference type="InterPro" id="IPR003325">
    <property type="entry name" value="TerD"/>
</dbReference>
<dbReference type="CDD" id="cd06974">
    <property type="entry name" value="TerD_like"/>
    <property type="match status" value="1"/>
</dbReference>
<reference evidence="3 4" key="1">
    <citation type="submission" date="2017-08" db="EMBL/GenBank/DDBJ databases">
        <title>Infants hospitalized years apart are colonized by the same room-sourced microbial strains.</title>
        <authorList>
            <person name="Brooks B."/>
            <person name="Olm M.R."/>
            <person name="Firek B.A."/>
            <person name="Baker R."/>
            <person name="Thomas B.C."/>
            <person name="Morowitz M.J."/>
            <person name="Banfield J.F."/>
        </authorList>
    </citation>
    <scope>NUCLEOTIDE SEQUENCE [LARGE SCALE GENOMIC DNA]</scope>
    <source>
        <strain evidence="3">S2_005_002_R2_29</strain>
    </source>
</reference>
<evidence type="ECO:0000259" key="2">
    <source>
        <dbReference type="Pfam" id="PF02342"/>
    </source>
</evidence>
<gene>
    <name evidence="3" type="ORF">DI551_07750</name>
</gene>
<protein>
    <recommendedName>
        <fullName evidence="2">TerD domain-containing protein</fullName>
    </recommendedName>
</protein>
<evidence type="ECO:0000313" key="3">
    <source>
        <dbReference type="EMBL" id="PZQ45309.1"/>
    </source>
</evidence>
<accession>A0A2W5MYS9</accession>
<dbReference type="PANTHER" id="PTHR32097">
    <property type="entry name" value="CAMP-BINDING PROTEIN 1-RELATED"/>
    <property type="match status" value="1"/>
</dbReference>